<dbReference type="EMBL" id="KL367533">
    <property type="protein sequence ID" value="KFD65773.1"/>
    <property type="molecule type" value="Genomic_DNA"/>
</dbReference>
<dbReference type="AlphaFoldDB" id="A0A085N8H7"/>
<dbReference type="Proteomes" id="UP000030758">
    <property type="component" value="Unassembled WGS sequence"/>
</dbReference>
<keyword evidence="5" id="KW-1185">Reference proteome</keyword>
<dbReference type="Pfam" id="PF00095">
    <property type="entry name" value="WAP"/>
    <property type="match status" value="1"/>
</dbReference>
<dbReference type="SUPFAM" id="SSF57256">
    <property type="entry name" value="Elafin-like"/>
    <property type="match status" value="1"/>
</dbReference>
<keyword evidence="1" id="KW-0732">Signal</keyword>
<dbReference type="InterPro" id="IPR008197">
    <property type="entry name" value="WAP_dom"/>
</dbReference>
<evidence type="ECO:0000259" key="2">
    <source>
        <dbReference type="Pfam" id="PF00095"/>
    </source>
</evidence>
<dbReference type="EMBL" id="KL363239">
    <property type="protein sequence ID" value="KFD51446.1"/>
    <property type="molecule type" value="Genomic_DNA"/>
</dbReference>
<evidence type="ECO:0000313" key="5">
    <source>
        <dbReference type="Proteomes" id="UP000030764"/>
    </source>
</evidence>
<accession>A0A085N8H7</accession>
<evidence type="ECO:0000313" key="3">
    <source>
        <dbReference type="EMBL" id="KFD51446.1"/>
    </source>
</evidence>
<dbReference type="InterPro" id="IPR006150">
    <property type="entry name" value="Cys_repeat_1"/>
</dbReference>
<dbReference type="SMART" id="SM00289">
    <property type="entry name" value="WR1"/>
    <property type="match status" value="2"/>
</dbReference>
<gene>
    <name evidence="3" type="ORF">M513_07659</name>
    <name evidence="4" type="ORF">M514_07659</name>
</gene>
<reference evidence="4 5" key="1">
    <citation type="journal article" date="2014" name="Nat. Genet.">
        <title>Genome and transcriptome of the porcine whipworm Trichuris suis.</title>
        <authorList>
            <person name="Jex A.R."/>
            <person name="Nejsum P."/>
            <person name="Schwarz E.M."/>
            <person name="Hu L."/>
            <person name="Young N.D."/>
            <person name="Hall R.S."/>
            <person name="Korhonen P.K."/>
            <person name="Liao S."/>
            <person name="Thamsborg S."/>
            <person name="Xia J."/>
            <person name="Xu P."/>
            <person name="Wang S."/>
            <person name="Scheerlinck J.P."/>
            <person name="Hofmann A."/>
            <person name="Sternberg P.W."/>
            <person name="Wang J."/>
            <person name="Gasser R.B."/>
        </authorList>
    </citation>
    <scope>NUCLEOTIDE SEQUENCE [LARGE SCALE GENOMIC DNA]</scope>
    <source>
        <strain evidence="4">DCEP-RM93F</strain>
        <strain evidence="3">DCEP-RM93M</strain>
    </source>
</reference>
<dbReference type="GO" id="GO:0005576">
    <property type="term" value="C:extracellular region"/>
    <property type="evidence" value="ECO:0007669"/>
    <property type="project" value="InterPro"/>
</dbReference>
<feature type="signal peptide" evidence="1">
    <location>
        <begin position="1"/>
        <end position="19"/>
    </location>
</feature>
<name>A0A085N8H7_9BILA</name>
<dbReference type="Proteomes" id="UP000030764">
    <property type="component" value="Unassembled WGS sequence"/>
</dbReference>
<organism evidence="4">
    <name type="scientific">Trichuris suis</name>
    <name type="common">pig whipworm</name>
    <dbReference type="NCBI Taxonomy" id="68888"/>
    <lineage>
        <taxon>Eukaryota</taxon>
        <taxon>Metazoa</taxon>
        <taxon>Ecdysozoa</taxon>
        <taxon>Nematoda</taxon>
        <taxon>Enoplea</taxon>
        <taxon>Dorylaimia</taxon>
        <taxon>Trichinellida</taxon>
        <taxon>Trichuridae</taxon>
        <taxon>Trichuris</taxon>
    </lineage>
</organism>
<dbReference type="InterPro" id="IPR036645">
    <property type="entry name" value="Elafin-like_sf"/>
</dbReference>
<evidence type="ECO:0000256" key="1">
    <source>
        <dbReference type="SAM" id="SignalP"/>
    </source>
</evidence>
<feature type="chain" id="PRO_5007379465" description="WAP domain-containing protein" evidence="1">
    <location>
        <begin position="20"/>
        <end position="174"/>
    </location>
</feature>
<evidence type="ECO:0000313" key="4">
    <source>
        <dbReference type="EMBL" id="KFD65773.1"/>
    </source>
</evidence>
<proteinExistence type="predicted"/>
<sequence>MSAALFCFISLLLLSVVNAARPMVVCPDNSIPIQHCPRGLCSTGYFCYQGWCCRNRGYNIWNNNYNRPYGNRLYGTCPDGSRGLQRCPRGRCPTGYFCRDGWCCRNNRGWGNNGWNNGWNNNNGGWRGPNSRGRCPQMFGPMVGNNHQCYSHNECPPGRLCCKTMSGRRCLFPQ</sequence>
<protein>
    <recommendedName>
        <fullName evidence="2">WAP domain-containing protein</fullName>
    </recommendedName>
</protein>
<dbReference type="GO" id="GO:0030414">
    <property type="term" value="F:peptidase inhibitor activity"/>
    <property type="evidence" value="ECO:0007669"/>
    <property type="project" value="InterPro"/>
</dbReference>
<dbReference type="Gene3D" id="4.10.75.10">
    <property type="entry name" value="Elafin-like"/>
    <property type="match status" value="1"/>
</dbReference>
<feature type="domain" description="WAP" evidence="2">
    <location>
        <begin position="132"/>
        <end position="173"/>
    </location>
</feature>